<name>A0A645DE84_9ZZZZ</name>
<feature type="region of interest" description="Disordered" evidence="1">
    <location>
        <begin position="142"/>
        <end position="161"/>
    </location>
</feature>
<comment type="caution">
    <text evidence="2">The sequence shown here is derived from an EMBL/GenBank/DDBJ whole genome shotgun (WGS) entry which is preliminary data.</text>
</comment>
<feature type="compositionally biased region" description="Polar residues" evidence="1">
    <location>
        <begin position="150"/>
        <end position="161"/>
    </location>
</feature>
<organism evidence="2">
    <name type="scientific">bioreactor metagenome</name>
    <dbReference type="NCBI Taxonomy" id="1076179"/>
    <lineage>
        <taxon>unclassified sequences</taxon>
        <taxon>metagenomes</taxon>
        <taxon>ecological metagenomes</taxon>
    </lineage>
</organism>
<protein>
    <submittedName>
        <fullName evidence="2">Uncharacterized protein</fullName>
    </submittedName>
</protein>
<reference evidence="2" key="1">
    <citation type="submission" date="2019-08" db="EMBL/GenBank/DDBJ databases">
        <authorList>
            <person name="Kucharzyk K."/>
            <person name="Murdoch R.W."/>
            <person name="Higgins S."/>
            <person name="Loffler F."/>
        </authorList>
    </citation>
    <scope>NUCLEOTIDE SEQUENCE</scope>
</reference>
<evidence type="ECO:0000256" key="1">
    <source>
        <dbReference type="SAM" id="MobiDB-lite"/>
    </source>
</evidence>
<proteinExistence type="predicted"/>
<dbReference type="AlphaFoldDB" id="A0A645DE84"/>
<evidence type="ECO:0000313" key="2">
    <source>
        <dbReference type="EMBL" id="MPM87770.1"/>
    </source>
</evidence>
<accession>A0A645DE84</accession>
<gene>
    <name evidence="2" type="ORF">SDC9_134870</name>
</gene>
<dbReference type="EMBL" id="VSSQ01035533">
    <property type="protein sequence ID" value="MPM87770.1"/>
    <property type="molecule type" value="Genomic_DNA"/>
</dbReference>
<sequence>MNHAEFPALVYAAGEFSDIQHVAHQQKHHAAVGIERLRELVLVADGGDDGVDLNLLQQLLRGVFQAAPRVFGILIISILESRRKRKKTDEKLREKLKVLFDRENISRYDVCVSKFHLRFGVRSGARLVLRMLLFSCPRKKREEKRAEHSTPPTESTNYYLS</sequence>